<feature type="compositionally biased region" description="Basic and acidic residues" evidence="1">
    <location>
        <begin position="150"/>
        <end position="160"/>
    </location>
</feature>
<name>A0AA88AIL9_FICCA</name>
<sequence>MLSNLPPITTKKPSLVSFSPHVGDVPPSFPVHCRRSSSILLYILSLPFPPHWFTSTPMVMPPSGPPSRYTCRCCFAISLLCVMSMKIEQGTWCTTTECGYHDGFLTVVESRSAEWVRAECGERERESRVCSLVDPSENGGGRVSGGGGRQRMEPREKFER</sequence>
<organism evidence="2 3">
    <name type="scientific">Ficus carica</name>
    <name type="common">Common fig</name>
    <dbReference type="NCBI Taxonomy" id="3494"/>
    <lineage>
        <taxon>Eukaryota</taxon>
        <taxon>Viridiplantae</taxon>
        <taxon>Streptophyta</taxon>
        <taxon>Embryophyta</taxon>
        <taxon>Tracheophyta</taxon>
        <taxon>Spermatophyta</taxon>
        <taxon>Magnoliopsida</taxon>
        <taxon>eudicotyledons</taxon>
        <taxon>Gunneridae</taxon>
        <taxon>Pentapetalae</taxon>
        <taxon>rosids</taxon>
        <taxon>fabids</taxon>
        <taxon>Rosales</taxon>
        <taxon>Moraceae</taxon>
        <taxon>Ficeae</taxon>
        <taxon>Ficus</taxon>
    </lineage>
</organism>
<evidence type="ECO:0000313" key="2">
    <source>
        <dbReference type="EMBL" id="GMN52620.1"/>
    </source>
</evidence>
<dbReference type="AlphaFoldDB" id="A0AA88AIL9"/>
<dbReference type="Proteomes" id="UP001187192">
    <property type="component" value="Unassembled WGS sequence"/>
</dbReference>
<reference evidence="2" key="1">
    <citation type="submission" date="2023-07" db="EMBL/GenBank/DDBJ databases">
        <title>draft genome sequence of fig (Ficus carica).</title>
        <authorList>
            <person name="Takahashi T."/>
            <person name="Nishimura K."/>
        </authorList>
    </citation>
    <scope>NUCLEOTIDE SEQUENCE</scope>
</reference>
<proteinExistence type="predicted"/>
<gene>
    <name evidence="2" type="ORF">TIFTF001_021776</name>
</gene>
<comment type="caution">
    <text evidence="2">The sequence shown here is derived from an EMBL/GenBank/DDBJ whole genome shotgun (WGS) entry which is preliminary data.</text>
</comment>
<protein>
    <submittedName>
        <fullName evidence="2">Uncharacterized protein</fullName>
    </submittedName>
</protein>
<keyword evidence="3" id="KW-1185">Reference proteome</keyword>
<evidence type="ECO:0000256" key="1">
    <source>
        <dbReference type="SAM" id="MobiDB-lite"/>
    </source>
</evidence>
<dbReference type="EMBL" id="BTGU01000042">
    <property type="protein sequence ID" value="GMN52620.1"/>
    <property type="molecule type" value="Genomic_DNA"/>
</dbReference>
<feature type="compositionally biased region" description="Gly residues" evidence="1">
    <location>
        <begin position="138"/>
        <end position="149"/>
    </location>
</feature>
<accession>A0AA88AIL9</accession>
<evidence type="ECO:0000313" key="3">
    <source>
        <dbReference type="Proteomes" id="UP001187192"/>
    </source>
</evidence>
<feature type="region of interest" description="Disordered" evidence="1">
    <location>
        <begin position="131"/>
        <end position="160"/>
    </location>
</feature>